<keyword evidence="8" id="KW-1185">Reference proteome</keyword>
<dbReference type="GO" id="GO:0016887">
    <property type="term" value="F:ATP hydrolysis activity"/>
    <property type="evidence" value="ECO:0007669"/>
    <property type="project" value="InterPro"/>
</dbReference>
<comment type="similarity">
    <text evidence="1">Belongs to the ABC transporter superfamily.</text>
</comment>
<protein>
    <submittedName>
        <fullName evidence="7">ABC transporter ATP-binding protein</fullName>
    </submittedName>
</protein>
<evidence type="ECO:0000256" key="3">
    <source>
        <dbReference type="ARBA" id="ARBA00022741"/>
    </source>
</evidence>
<evidence type="ECO:0000313" key="9">
    <source>
        <dbReference type="Proteomes" id="UP000247005"/>
    </source>
</evidence>
<dbReference type="Proteomes" id="UP000247005">
    <property type="component" value="Unassembled WGS sequence"/>
</dbReference>
<dbReference type="Gene3D" id="3.40.50.300">
    <property type="entry name" value="P-loop containing nucleotide triphosphate hydrolases"/>
    <property type="match status" value="1"/>
</dbReference>
<dbReference type="Pfam" id="PF00005">
    <property type="entry name" value="ABC_tran"/>
    <property type="match status" value="1"/>
</dbReference>
<dbReference type="InterPro" id="IPR050095">
    <property type="entry name" value="ECF_ABC_transporter_ATP-bd"/>
</dbReference>
<organism evidence="7 9">
    <name type="scientific">Superficieibacter electus</name>
    <dbReference type="NCBI Taxonomy" id="2022662"/>
    <lineage>
        <taxon>Bacteria</taxon>
        <taxon>Pseudomonadati</taxon>
        <taxon>Pseudomonadota</taxon>
        <taxon>Gammaproteobacteria</taxon>
        <taxon>Enterobacterales</taxon>
        <taxon>Enterobacteriaceae</taxon>
        <taxon>Superficieibacter</taxon>
    </lineage>
</organism>
<sequence>MLTLTNVFYRWPGASEDCLRGLSLQINQGEWLALTGDNGAGKSTLLRLMAGLLSPGAGHITFQGIPLSEMKNQQRAAAIGVLFQEAENQIFHSQVAKEVAFGLHLQKRPAQELEQRTADALALCGLEDVALAHPLDLYIAQRRMVAVASLEALAPPLILLDEPSRDFDEHWLGIFEGWLAACRQRGTTVLAISHDAEFTHRHFPRVVRLQQGLLVNSDNPLQASSPA</sequence>
<dbReference type="PROSITE" id="PS50893">
    <property type="entry name" value="ABC_TRANSPORTER_2"/>
    <property type="match status" value="1"/>
</dbReference>
<dbReference type="InterPro" id="IPR015856">
    <property type="entry name" value="ABC_transpr_CbiO/EcfA_su"/>
</dbReference>
<dbReference type="SUPFAM" id="SSF52540">
    <property type="entry name" value="P-loop containing nucleoside triphosphate hydrolases"/>
    <property type="match status" value="1"/>
</dbReference>
<evidence type="ECO:0000313" key="7">
    <source>
        <dbReference type="EMBL" id="POP49692.1"/>
    </source>
</evidence>
<dbReference type="EMBL" id="PQGD01000004">
    <property type="protein sequence ID" value="POP49692.1"/>
    <property type="molecule type" value="Genomic_DNA"/>
</dbReference>
<evidence type="ECO:0000313" key="8">
    <source>
        <dbReference type="Proteomes" id="UP000237073"/>
    </source>
</evidence>
<dbReference type="EMBL" id="PQGE01000004">
    <property type="protein sequence ID" value="POP46222.1"/>
    <property type="molecule type" value="Genomic_DNA"/>
</dbReference>
<evidence type="ECO:0000256" key="4">
    <source>
        <dbReference type="ARBA" id="ARBA00022840"/>
    </source>
</evidence>
<dbReference type="GO" id="GO:0042626">
    <property type="term" value="F:ATPase-coupled transmembrane transporter activity"/>
    <property type="evidence" value="ECO:0007669"/>
    <property type="project" value="TreeGrafter"/>
</dbReference>
<feature type="domain" description="ABC transporter" evidence="5">
    <location>
        <begin position="2"/>
        <end position="227"/>
    </location>
</feature>
<dbReference type="InterPro" id="IPR003439">
    <property type="entry name" value="ABC_transporter-like_ATP-bd"/>
</dbReference>
<dbReference type="Proteomes" id="UP000237073">
    <property type="component" value="Unassembled WGS sequence"/>
</dbReference>
<keyword evidence="3" id="KW-0547">Nucleotide-binding</keyword>
<dbReference type="InterPro" id="IPR003593">
    <property type="entry name" value="AAA+_ATPase"/>
</dbReference>
<dbReference type="PANTHER" id="PTHR43553">
    <property type="entry name" value="HEAVY METAL TRANSPORTER"/>
    <property type="match status" value="1"/>
</dbReference>
<evidence type="ECO:0000313" key="6">
    <source>
        <dbReference type="EMBL" id="POP46222.1"/>
    </source>
</evidence>
<dbReference type="OrthoDB" id="5292475at2"/>
<proteinExistence type="inferred from homology"/>
<comment type="caution">
    <text evidence="7">The sequence shown here is derived from an EMBL/GenBank/DDBJ whole genome shotgun (WGS) entry which is preliminary data.</text>
</comment>
<dbReference type="AlphaFoldDB" id="A0A2P5GT22"/>
<dbReference type="InterPro" id="IPR027417">
    <property type="entry name" value="P-loop_NTPase"/>
</dbReference>
<reference evidence="8 9" key="1">
    <citation type="submission" date="2018-01" db="EMBL/GenBank/DDBJ databases">
        <title>Superficieibacter electus gen. nov., sp. nov., an extended-spectrum beta-lactamase possessing member of the Enterobacteriaceae family, isolated from intensive care unit surfaces.</title>
        <authorList>
            <person name="Potter R.F."/>
            <person name="D'Souza A.W."/>
        </authorList>
    </citation>
    <scope>NUCLEOTIDE SEQUENCE [LARGE SCALE GENOMIC DNA]</scope>
    <source>
        <strain evidence="7 9">BP-1</strain>
        <strain evidence="6 8">BP-2</strain>
    </source>
</reference>
<evidence type="ECO:0000256" key="2">
    <source>
        <dbReference type="ARBA" id="ARBA00022448"/>
    </source>
</evidence>
<keyword evidence="4 7" id="KW-0067">ATP-binding</keyword>
<keyword evidence="2" id="KW-0813">Transport</keyword>
<dbReference type="CDD" id="cd03225">
    <property type="entry name" value="ABC_cobalt_CbiO_domain1"/>
    <property type="match status" value="1"/>
</dbReference>
<evidence type="ECO:0000259" key="5">
    <source>
        <dbReference type="PROSITE" id="PS50893"/>
    </source>
</evidence>
<evidence type="ECO:0000256" key="1">
    <source>
        <dbReference type="ARBA" id="ARBA00005417"/>
    </source>
</evidence>
<dbReference type="GO" id="GO:0043190">
    <property type="term" value="C:ATP-binding cassette (ABC) transporter complex"/>
    <property type="evidence" value="ECO:0007669"/>
    <property type="project" value="TreeGrafter"/>
</dbReference>
<dbReference type="SMART" id="SM00382">
    <property type="entry name" value="AAA"/>
    <property type="match status" value="1"/>
</dbReference>
<dbReference type="RefSeq" id="WP_103675090.1">
    <property type="nucleotide sequence ID" value="NZ_PQGD01000004.1"/>
</dbReference>
<name>A0A2P5GT22_9ENTR</name>
<gene>
    <name evidence="7" type="ORF">CHU32_05530</name>
    <name evidence="6" type="ORF">CHU33_05515</name>
</gene>
<dbReference type="PANTHER" id="PTHR43553:SF24">
    <property type="entry name" value="ENERGY-COUPLING FACTOR TRANSPORTER ATP-BINDING PROTEIN ECFA1"/>
    <property type="match status" value="1"/>
</dbReference>
<dbReference type="GO" id="GO:0005524">
    <property type="term" value="F:ATP binding"/>
    <property type="evidence" value="ECO:0007669"/>
    <property type="project" value="UniProtKB-KW"/>
</dbReference>
<accession>A0A2P5GT22</accession>